<dbReference type="InterPro" id="IPR011049">
    <property type="entry name" value="Serralysin-like_metalloprot_C"/>
</dbReference>
<evidence type="ECO:0000256" key="3">
    <source>
        <dbReference type="ARBA" id="ARBA00022825"/>
    </source>
</evidence>
<keyword evidence="1" id="KW-0645">Protease</keyword>
<name>A0A674GLC3_TAEGU</name>
<feature type="compositionally biased region" description="Low complexity" evidence="5">
    <location>
        <begin position="37"/>
        <end position="47"/>
    </location>
</feature>
<feature type="compositionally biased region" description="Polar residues" evidence="5">
    <location>
        <begin position="1"/>
        <end position="11"/>
    </location>
</feature>
<organism evidence="7 8">
    <name type="scientific">Taeniopygia guttata</name>
    <name type="common">Zebra finch</name>
    <name type="synonym">Poephila guttata</name>
    <dbReference type="NCBI Taxonomy" id="59729"/>
    <lineage>
        <taxon>Eukaryota</taxon>
        <taxon>Metazoa</taxon>
        <taxon>Chordata</taxon>
        <taxon>Craniata</taxon>
        <taxon>Vertebrata</taxon>
        <taxon>Euteleostomi</taxon>
        <taxon>Archelosauria</taxon>
        <taxon>Archosauria</taxon>
        <taxon>Dinosauria</taxon>
        <taxon>Saurischia</taxon>
        <taxon>Theropoda</taxon>
        <taxon>Coelurosauria</taxon>
        <taxon>Aves</taxon>
        <taxon>Neognathae</taxon>
        <taxon>Neoaves</taxon>
        <taxon>Telluraves</taxon>
        <taxon>Australaves</taxon>
        <taxon>Passeriformes</taxon>
        <taxon>Passeroidea</taxon>
        <taxon>Estrildidae</taxon>
        <taxon>Estrildinae</taxon>
        <taxon>Taeniopygia</taxon>
    </lineage>
</organism>
<evidence type="ECO:0000313" key="7">
    <source>
        <dbReference type="Ensembl" id="ENSTGUP00000023192.1"/>
    </source>
</evidence>
<dbReference type="PANTHER" id="PTHR24252:SF8">
    <property type="entry name" value="ACROSIN"/>
    <property type="match status" value="1"/>
</dbReference>
<dbReference type="Proteomes" id="UP000007754">
    <property type="component" value="Unplaced"/>
</dbReference>
<feature type="region of interest" description="Disordered" evidence="5">
    <location>
        <begin position="78"/>
        <end position="103"/>
    </location>
</feature>
<feature type="region of interest" description="Disordered" evidence="5">
    <location>
        <begin position="1"/>
        <end position="47"/>
    </location>
</feature>
<evidence type="ECO:0000313" key="8">
    <source>
        <dbReference type="Proteomes" id="UP000007754"/>
    </source>
</evidence>
<sequence>MAQREVTQGQQEVARGKREVAQGQREVARGQQEVARGQQEVTQGQQEVAWGQREVAWGQREVAQGQREVARGQREVARGQREVARGQREVARGQREVARGQREVARGQREVTLRWPCPQHGWHRTLLTVPAAPTVPRFRPSVTSARPGGTVGTAGPWGGTRGDSSAPPLPPALAAMALLRLLVLLALVGSVWATWDTCRGTCGLRPLAFDHSSLVRDYDPKDGDYRTLAPSDGAALDMDGPGVPSGTWPGIVSVQATRENGTWHMCSGALIHPQWVLTVAQCFFGAGDISRWEVVIGATDLAQLGPEAEVRHIEKVVMHEAYVAATARNNMALLELERPVECSDYIQLGCVPDSSLAVPELRTCYIAGWRAAPDSAPGPRPLLQEAKVRLMDAQVCNSSRWYGGAVQPQELCAGYPRGGIDTCQGDIGGPLVCKDNDGDYFWLVGLASWGKGCAGEKRPGVFTSTQHFHTWIQVQMGMVLPDTEAPPPEPEPPTPTMEEEPPEEPEEELEPEPEPEPESAPKPVPIPVPIPEPEPIPKPEDEEEEEPRAEKFITISFPKSILLRLFTNLQEFLDFLRDKLD</sequence>
<evidence type="ECO:0000256" key="2">
    <source>
        <dbReference type="ARBA" id="ARBA00022801"/>
    </source>
</evidence>
<dbReference type="SMART" id="SM00020">
    <property type="entry name" value="Tryp_SPc"/>
    <property type="match status" value="1"/>
</dbReference>
<feature type="region of interest" description="Disordered" evidence="5">
    <location>
        <begin position="138"/>
        <end position="161"/>
    </location>
</feature>
<dbReference type="CDD" id="cd00190">
    <property type="entry name" value="Tryp_SPc"/>
    <property type="match status" value="1"/>
</dbReference>
<dbReference type="InterPro" id="IPR043504">
    <property type="entry name" value="Peptidase_S1_PA_chymotrypsin"/>
</dbReference>
<dbReference type="InterPro" id="IPR009003">
    <property type="entry name" value="Peptidase_S1_PA"/>
</dbReference>
<dbReference type="Gene3D" id="2.150.10.10">
    <property type="entry name" value="Serralysin-like metalloprotease, C-terminal"/>
    <property type="match status" value="1"/>
</dbReference>
<dbReference type="Pfam" id="PF00089">
    <property type="entry name" value="Trypsin"/>
    <property type="match status" value="1"/>
</dbReference>
<feature type="region of interest" description="Disordered" evidence="5">
    <location>
        <begin position="480"/>
        <end position="553"/>
    </location>
</feature>
<keyword evidence="4" id="KW-1015">Disulfide bond</keyword>
<dbReference type="SUPFAM" id="SSF50494">
    <property type="entry name" value="Trypsin-like serine proteases"/>
    <property type="match status" value="1"/>
</dbReference>
<reference evidence="7" key="2">
    <citation type="submission" date="2025-09" db="UniProtKB">
        <authorList>
            <consortium name="Ensembl"/>
        </authorList>
    </citation>
    <scope>IDENTIFICATION</scope>
</reference>
<dbReference type="FunFam" id="2.40.10.10:FF:000003">
    <property type="entry name" value="Transmembrane serine protease 3"/>
    <property type="match status" value="1"/>
</dbReference>
<dbReference type="InParanoid" id="A0A674GLC3"/>
<evidence type="ECO:0000259" key="6">
    <source>
        <dbReference type="PROSITE" id="PS50240"/>
    </source>
</evidence>
<feature type="compositionally biased region" description="Gly residues" evidence="5">
    <location>
        <begin position="149"/>
        <end position="161"/>
    </location>
</feature>
<reference evidence="7" key="1">
    <citation type="submission" date="2025-08" db="UniProtKB">
        <authorList>
            <consortium name="Ensembl"/>
        </authorList>
    </citation>
    <scope>IDENTIFICATION</scope>
</reference>
<protein>
    <recommendedName>
        <fullName evidence="6">Peptidase S1 domain-containing protein</fullName>
    </recommendedName>
</protein>
<dbReference type="SUPFAM" id="SSF101967">
    <property type="entry name" value="Adhesin YadA, collagen-binding domain"/>
    <property type="match status" value="1"/>
</dbReference>
<dbReference type="GO" id="GO:0006508">
    <property type="term" value="P:proteolysis"/>
    <property type="evidence" value="ECO:0007669"/>
    <property type="project" value="UniProtKB-KW"/>
</dbReference>
<feature type="compositionally biased region" description="Pro residues" evidence="5">
    <location>
        <begin position="518"/>
        <end position="536"/>
    </location>
</feature>
<keyword evidence="8" id="KW-1185">Reference proteome</keyword>
<accession>A0A674GLC3</accession>
<feature type="compositionally biased region" description="Pro residues" evidence="5">
    <location>
        <begin position="484"/>
        <end position="495"/>
    </location>
</feature>
<dbReference type="InterPro" id="IPR001254">
    <property type="entry name" value="Trypsin_dom"/>
</dbReference>
<feature type="compositionally biased region" description="Acidic residues" evidence="5">
    <location>
        <begin position="497"/>
        <end position="517"/>
    </location>
</feature>
<dbReference type="PROSITE" id="PS50240">
    <property type="entry name" value="TRYPSIN_DOM"/>
    <property type="match status" value="1"/>
</dbReference>
<evidence type="ECO:0000256" key="4">
    <source>
        <dbReference type="ARBA" id="ARBA00023157"/>
    </source>
</evidence>
<feature type="domain" description="Peptidase S1" evidence="6">
    <location>
        <begin position="237"/>
        <end position="477"/>
    </location>
</feature>
<dbReference type="GO" id="GO:0007340">
    <property type="term" value="P:acrosome reaction"/>
    <property type="evidence" value="ECO:0007669"/>
    <property type="project" value="TreeGrafter"/>
</dbReference>
<evidence type="ECO:0000256" key="1">
    <source>
        <dbReference type="ARBA" id="ARBA00022670"/>
    </source>
</evidence>
<dbReference type="GeneTree" id="ENSGT00940000162777"/>
<keyword evidence="3" id="KW-0720">Serine protease</keyword>
<keyword evidence="2" id="KW-0378">Hydrolase</keyword>
<dbReference type="Ensembl" id="ENSTGUT00000043694.1">
    <property type="protein sequence ID" value="ENSTGUP00000023192.1"/>
    <property type="gene ID" value="ENSTGUG00000020961.1"/>
</dbReference>
<dbReference type="PANTHER" id="PTHR24252">
    <property type="entry name" value="ACROSIN-RELATED"/>
    <property type="match status" value="1"/>
</dbReference>
<dbReference type="GO" id="GO:0004252">
    <property type="term" value="F:serine-type endopeptidase activity"/>
    <property type="evidence" value="ECO:0007669"/>
    <property type="project" value="InterPro"/>
</dbReference>
<dbReference type="PRINTS" id="PR00722">
    <property type="entry name" value="CHYMOTRYPSIN"/>
</dbReference>
<evidence type="ECO:0000256" key="5">
    <source>
        <dbReference type="SAM" id="MobiDB-lite"/>
    </source>
</evidence>
<dbReference type="InterPro" id="IPR001314">
    <property type="entry name" value="Peptidase_S1A"/>
</dbReference>
<dbReference type="Gene3D" id="2.40.10.10">
    <property type="entry name" value="Trypsin-like serine proteases"/>
    <property type="match status" value="2"/>
</dbReference>
<dbReference type="AlphaFoldDB" id="A0A674GLC3"/>
<proteinExistence type="predicted"/>